<dbReference type="EMBL" id="SLWS01000010">
    <property type="protein sequence ID" value="TCO53771.1"/>
    <property type="molecule type" value="Genomic_DNA"/>
</dbReference>
<feature type="signal peptide" evidence="1">
    <location>
        <begin position="1"/>
        <end position="28"/>
    </location>
</feature>
<organism evidence="2 3">
    <name type="scientific">Actinocrispum wychmicini</name>
    <dbReference type="NCBI Taxonomy" id="1213861"/>
    <lineage>
        <taxon>Bacteria</taxon>
        <taxon>Bacillati</taxon>
        <taxon>Actinomycetota</taxon>
        <taxon>Actinomycetes</taxon>
        <taxon>Pseudonocardiales</taxon>
        <taxon>Pseudonocardiaceae</taxon>
        <taxon>Actinocrispum</taxon>
    </lineage>
</organism>
<proteinExistence type="predicted"/>
<comment type="caution">
    <text evidence="2">The sequence shown here is derived from an EMBL/GenBank/DDBJ whole genome shotgun (WGS) entry which is preliminary data.</text>
</comment>
<feature type="chain" id="PRO_5020383485" evidence="1">
    <location>
        <begin position="29"/>
        <end position="237"/>
    </location>
</feature>
<dbReference type="AlphaFoldDB" id="A0A4R2J4S6"/>
<accession>A0A4R2J4S6</accession>
<evidence type="ECO:0000256" key="1">
    <source>
        <dbReference type="SAM" id="SignalP"/>
    </source>
</evidence>
<dbReference type="InterPro" id="IPR038081">
    <property type="entry name" value="CalX-like_sf"/>
</dbReference>
<evidence type="ECO:0000313" key="2">
    <source>
        <dbReference type="EMBL" id="TCO53771.1"/>
    </source>
</evidence>
<sequence length="237" mass="24601">MRAGILRTAMTVFVALASIGVVGPTAMADTCTFTIGNAERVYAGDDLQFPVTPSAGCAKGGSVTVVNHRPVAGGKYDARPGIDYDASGGTLSWDPGDLAPRNFPVPTKATKNKLDLEVQMCLTTAAADNCAVGLMSTPMCMLTGGPTTVSVSLSLPSSNRTIVHFSTHDGTAKEGKDYVGLHDVQVTIPPGGFEASVQLTPLRPTSCQQTGLFFDVDASGTVNGFKEQSFGRVSLVP</sequence>
<dbReference type="Proteomes" id="UP000295680">
    <property type="component" value="Unassembled WGS sequence"/>
</dbReference>
<dbReference type="RefSeq" id="WP_132123716.1">
    <property type="nucleotide sequence ID" value="NZ_SLWS01000010.1"/>
</dbReference>
<gene>
    <name evidence="2" type="ORF">EV192_110363</name>
</gene>
<name>A0A4R2J4S6_9PSEU</name>
<protein>
    <submittedName>
        <fullName evidence="2">Calx-beta domain-containing protein</fullName>
    </submittedName>
</protein>
<keyword evidence="3" id="KW-1185">Reference proteome</keyword>
<reference evidence="2 3" key="1">
    <citation type="submission" date="2019-03" db="EMBL/GenBank/DDBJ databases">
        <title>Genomic Encyclopedia of Type Strains, Phase IV (KMG-IV): sequencing the most valuable type-strain genomes for metagenomic binning, comparative biology and taxonomic classification.</title>
        <authorList>
            <person name="Goeker M."/>
        </authorList>
    </citation>
    <scope>NUCLEOTIDE SEQUENCE [LARGE SCALE GENOMIC DNA]</scope>
    <source>
        <strain evidence="2 3">DSM 45934</strain>
    </source>
</reference>
<dbReference type="SUPFAM" id="SSF141072">
    <property type="entry name" value="CalX-like"/>
    <property type="match status" value="1"/>
</dbReference>
<evidence type="ECO:0000313" key="3">
    <source>
        <dbReference type="Proteomes" id="UP000295680"/>
    </source>
</evidence>
<dbReference type="Gene3D" id="2.60.40.2030">
    <property type="match status" value="1"/>
</dbReference>
<keyword evidence="1" id="KW-0732">Signal</keyword>